<accession>A0A1G6JBQ9</accession>
<dbReference type="EMBL" id="FMYW01000003">
    <property type="protein sequence ID" value="SDC16150.1"/>
    <property type="molecule type" value="Genomic_DNA"/>
</dbReference>
<dbReference type="InterPro" id="IPR024419">
    <property type="entry name" value="YvrJ"/>
</dbReference>
<proteinExistence type="predicted"/>
<protein>
    <submittedName>
        <fullName evidence="1">YvrJ protein family protein</fullName>
    </submittedName>
</protein>
<gene>
    <name evidence="1" type="ORF">SAMN04487864_10346</name>
</gene>
<dbReference type="Pfam" id="PF12841">
    <property type="entry name" value="YvrJ"/>
    <property type="match status" value="1"/>
</dbReference>
<evidence type="ECO:0000313" key="2">
    <source>
        <dbReference type="Proteomes" id="UP000198943"/>
    </source>
</evidence>
<dbReference type="RefSeq" id="WP_093729500.1">
    <property type="nucleotide sequence ID" value="NZ_FMYW01000003.1"/>
</dbReference>
<dbReference type="OrthoDB" id="2662123at2"/>
<name>A0A1G6JBQ9_9FIRM</name>
<keyword evidence="2" id="KW-1185">Reference proteome</keyword>
<dbReference type="AlphaFoldDB" id="A0A1G6JBQ9"/>
<reference evidence="2" key="1">
    <citation type="submission" date="2016-10" db="EMBL/GenBank/DDBJ databases">
        <authorList>
            <person name="Varghese N."/>
            <person name="Submissions S."/>
        </authorList>
    </citation>
    <scope>NUCLEOTIDE SEQUENCE [LARGE SCALE GENOMIC DNA]</scope>
    <source>
        <strain evidence="2">DSM 11005</strain>
    </source>
</reference>
<sequence length="56" mass="6290">MTDISEVFGFIKDFGFPVVLSWFLLVRMENKLAGLTEVIGELSCNIAAMRGEIPKR</sequence>
<dbReference type="Proteomes" id="UP000198943">
    <property type="component" value="Unassembled WGS sequence"/>
</dbReference>
<organism evidence="1 2">
    <name type="scientific">Succiniclasticum ruminis</name>
    <dbReference type="NCBI Taxonomy" id="40841"/>
    <lineage>
        <taxon>Bacteria</taxon>
        <taxon>Bacillati</taxon>
        <taxon>Bacillota</taxon>
        <taxon>Negativicutes</taxon>
        <taxon>Acidaminococcales</taxon>
        <taxon>Acidaminococcaceae</taxon>
        <taxon>Succiniclasticum</taxon>
    </lineage>
</organism>
<evidence type="ECO:0000313" key="1">
    <source>
        <dbReference type="EMBL" id="SDC16150.1"/>
    </source>
</evidence>